<gene>
    <name evidence="3" type="ORF">TrLO_g8424</name>
</gene>
<dbReference type="SMART" id="SM00317">
    <property type="entry name" value="SET"/>
    <property type="match status" value="1"/>
</dbReference>
<feature type="domain" description="SET" evidence="2">
    <location>
        <begin position="77"/>
        <end position="252"/>
    </location>
</feature>
<organism evidence="3 4">
    <name type="scientific">Triparma laevis f. longispina</name>
    <dbReference type="NCBI Taxonomy" id="1714387"/>
    <lineage>
        <taxon>Eukaryota</taxon>
        <taxon>Sar</taxon>
        <taxon>Stramenopiles</taxon>
        <taxon>Ochrophyta</taxon>
        <taxon>Bolidophyceae</taxon>
        <taxon>Parmales</taxon>
        <taxon>Triparmaceae</taxon>
        <taxon>Triparma</taxon>
    </lineage>
</organism>
<dbReference type="InterPro" id="IPR050869">
    <property type="entry name" value="H3K4_H4K5_MeTrfase"/>
</dbReference>
<dbReference type="InterPro" id="IPR001214">
    <property type="entry name" value="SET_dom"/>
</dbReference>
<evidence type="ECO:0000259" key="2">
    <source>
        <dbReference type="PROSITE" id="PS50280"/>
    </source>
</evidence>
<dbReference type="Pfam" id="PF00856">
    <property type="entry name" value="SET"/>
    <property type="match status" value="1"/>
</dbReference>
<dbReference type="Gene3D" id="1.10.220.160">
    <property type="match status" value="1"/>
</dbReference>
<comment type="caution">
    <text evidence="3">The sequence shown here is derived from an EMBL/GenBank/DDBJ whole genome shotgun (WGS) entry which is preliminary data.</text>
</comment>
<dbReference type="SUPFAM" id="SSF82199">
    <property type="entry name" value="SET domain"/>
    <property type="match status" value="1"/>
</dbReference>
<reference evidence="4" key="1">
    <citation type="journal article" date="2023" name="Commun. Biol.">
        <title>Genome analysis of Parmales, the sister group of diatoms, reveals the evolutionary specialization of diatoms from phago-mixotrophs to photoautotrophs.</title>
        <authorList>
            <person name="Ban H."/>
            <person name="Sato S."/>
            <person name="Yoshikawa S."/>
            <person name="Yamada K."/>
            <person name="Nakamura Y."/>
            <person name="Ichinomiya M."/>
            <person name="Sato N."/>
            <person name="Blanc-Mathieu R."/>
            <person name="Endo H."/>
            <person name="Kuwata A."/>
            <person name="Ogata H."/>
        </authorList>
    </citation>
    <scope>NUCLEOTIDE SEQUENCE [LARGE SCALE GENOMIC DNA]</scope>
    <source>
        <strain evidence="4">NIES 3700</strain>
    </source>
</reference>
<feature type="region of interest" description="Disordered" evidence="1">
    <location>
        <begin position="1"/>
        <end position="64"/>
    </location>
</feature>
<dbReference type="OrthoDB" id="1028014at2759"/>
<dbReference type="AlphaFoldDB" id="A0A9W7AB16"/>
<evidence type="ECO:0000313" key="3">
    <source>
        <dbReference type="EMBL" id="GMH69351.1"/>
    </source>
</evidence>
<dbReference type="PANTHER" id="PTHR12197:SF292">
    <property type="entry name" value="SET DOMAIN-CONTAINING PROTEIN"/>
    <property type="match status" value="1"/>
</dbReference>
<dbReference type="PANTHER" id="PTHR12197">
    <property type="entry name" value="HISTONE-LYSINE N-METHYLTRANSFERASE SMYD"/>
    <property type="match status" value="1"/>
</dbReference>
<dbReference type="EMBL" id="BRXW01000606">
    <property type="protein sequence ID" value="GMH69351.1"/>
    <property type="molecule type" value="Genomic_DNA"/>
</dbReference>
<dbReference type="Gene3D" id="2.170.270.10">
    <property type="entry name" value="SET domain"/>
    <property type="match status" value="1"/>
</dbReference>
<keyword evidence="4" id="KW-1185">Reference proteome</keyword>
<name>A0A9W7AB16_9STRA</name>
<dbReference type="CDD" id="cd20071">
    <property type="entry name" value="SET_SMYD"/>
    <property type="match status" value="1"/>
</dbReference>
<accession>A0A9W7AB16</accession>
<sequence>MADNEDGFGLFGSDSESDNDDAPILSTAGIDLMKAKAQSSSSAPLPPSSITNPSIHTLSLSPPPPPPVPLPPLWPTPPIHVGNIVLNQESASYGGSRSFTAQCDLHPGALLIRELPLITWPSTQIGKPLGIEAVAHIITSNKVSAFDSLHPVNLQTDVPQDEVSKIQAKYSSAISSLSSTSSLPPPTILRLLMTLICNGFESGVYGYLSIFNHSESPNCIKLQPNNNDSQPYSEVRALRPIKEGEHLTISYVNPREQTFTTRQAYFKAQHFFDISVEIESSNLTTVKKYDSLSPSGLPELEEEAISSIENTLNSFDPLLSEIVEAQKQIKQLSTSHNTLEAKTTYAEKASDLYSASIELSKTYHERLPNLTHHIIRIRLLKFLRDVSSSVLDFSEDFDSEVLKTFTKSSYDLFHLQIEYLGEYHPDLGTTCLDLAEGISLLLARDPQGLFDLKFDNLQSVVSCAKFEGKMRKMFREIKEMHETT</sequence>
<protein>
    <recommendedName>
        <fullName evidence="2">SET domain-containing protein</fullName>
    </recommendedName>
</protein>
<dbReference type="PROSITE" id="PS50280">
    <property type="entry name" value="SET"/>
    <property type="match status" value="1"/>
</dbReference>
<evidence type="ECO:0000313" key="4">
    <source>
        <dbReference type="Proteomes" id="UP001165122"/>
    </source>
</evidence>
<evidence type="ECO:0000256" key="1">
    <source>
        <dbReference type="SAM" id="MobiDB-lite"/>
    </source>
</evidence>
<dbReference type="InterPro" id="IPR046341">
    <property type="entry name" value="SET_dom_sf"/>
</dbReference>
<dbReference type="Proteomes" id="UP001165122">
    <property type="component" value="Unassembled WGS sequence"/>
</dbReference>
<proteinExistence type="predicted"/>